<comment type="caution">
    <text evidence="3">The sequence shown here is derived from an EMBL/GenBank/DDBJ whole genome shotgun (WGS) entry which is preliminary data.</text>
</comment>
<evidence type="ECO:0000313" key="4">
    <source>
        <dbReference type="Proteomes" id="UP001596074"/>
    </source>
</evidence>
<proteinExistence type="predicted"/>
<feature type="region of interest" description="Disordered" evidence="1">
    <location>
        <begin position="1"/>
        <end position="37"/>
    </location>
</feature>
<gene>
    <name evidence="3" type="ORF">ACFPZN_36325</name>
</gene>
<sequence length="274" mass="29037">MIEARDTGASQASRPKGGQDLRPEDRDGPRRRAKSSGSRTPVIIVAAVVVVLAVAGAAAFFLLGGDEEKESAAPGNGARLTPVAYTPQMADKDMAKLAQRAADQRPITQGEAFPADVKTVAYQKYSFSLAASQLAGDCKAVTWGQRLQGDLAKYQCSQIARGAYVSQDRKHVGQFVAINLASQEGAEQIVRDLDPATGAGFVYPLTAPGTPDFHAGFSAAYAQAYGHYAIVTWVQRAGGVQPASLNEMIDASLAIEKPADFVWGRLELVDGTPR</sequence>
<protein>
    <recommendedName>
        <fullName evidence="5">DUF3558 domain-containing protein</fullName>
    </recommendedName>
</protein>
<evidence type="ECO:0008006" key="5">
    <source>
        <dbReference type="Google" id="ProtNLM"/>
    </source>
</evidence>
<dbReference type="EMBL" id="JBHSON010000064">
    <property type="protein sequence ID" value="MFC5751112.1"/>
    <property type="molecule type" value="Genomic_DNA"/>
</dbReference>
<organism evidence="3 4">
    <name type="scientific">Actinomadura rugatobispora</name>
    <dbReference type="NCBI Taxonomy" id="1994"/>
    <lineage>
        <taxon>Bacteria</taxon>
        <taxon>Bacillati</taxon>
        <taxon>Actinomycetota</taxon>
        <taxon>Actinomycetes</taxon>
        <taxon>Streptosporangiales</taxon>
        <taxon>Thermomonosporaceae</taxon>
        <taxon>Actinomadura</taxon>
    </lineage>
</organism>
<keyword evidence="2" id="KW-0812">Transmembrane</keyword>
<feature type="compositionally biased region" description="Basic and acidic residues" evidence="1">
    <location>
        <begin position="17"/>
        <end position="30"/>
    </location>
</feature>
<evidence type="ECO:0000256" key="2">
    <source>
        <dbReference type="SAM" id="Phobius"/>
    </source>
</evidence>
<evidence type="ECO:0000313" key="3">
    <source>
        <dbReference type="EMBL" id="MFC5751112.1"/>
    </source>
</evidence>
<dbReference type="RefSeq" id="WP_378286989.1">
    <property type="nucleotide sequence ID" value="NZ_JBHSON010000064.1"/>
</dbReference>
<keyword evidence="2" id="KW-0472">Membrane</keyword>
<keyword evidence="2" id="KW-1133">Transmembrane helix</keyword>
<dbReference type="Proteomes" id="UP001596074">
    <property type="component" value="Unassembled WGS sequence"/>
</dbReference>
<keyword evidence="4" id="KW-1185">Reference proteome</keyword>
<name>A0ABW1A951_9ACTN</name>
<accession>A0ABW1A951</accession>
<evidence type="ECO:0000256" key="1">
    <source>
        <dbReference type="SAM" id="MobiDB-lite"/>
    </source>
</evidence>
<feature type="transmembrane region" description="Helical" evidence="2">
    <location>
        <begin position="40"/>
        <end position="63"/>
    </location>
</feature>
<reference evidence="4" key="1">
    <citation type="journal article" date="2019" name="Int. J. Syst. Evol. Microbiol.">
        <title>The Global Catalogue of Microorganisms (GCM) 10K type strain sequencing project: providing services to taxonomists for standard genome sequencing and annotation.</title>
        <authorList>
            <consortium name="The Broad Institute Genomics Platform"/>
            <consortium name="The Broad Institute Genome Sequencing Center for Infectious Disease"/>
            <person name="Wu L."/>
            <person name="Ma J."/>
        </authorList>
    </citation>
    <scope>NUCLEOTIDE SEQUENCE [LARGE SCALE GENOMIC DNA]</scope>
    <source>
        <strain evidence="4">KCTC 42087</strain>
    </source>
</reference>